<keyword evidence="3" id="KW-0274">FAD</keyword>
<dbReference type="PANTHER" id="PTHR43400">
    <property type="entry name" value="FUMARATE REDUCTASE"/>
    <property type="match status" value="1"/>
</dbReference>
<dbReference type="AlphaFoldDB" id="A0AAN6F3R9"/>
<accession>A0AAN6F3R9</accession>
<dbReference type="Gene3D" id="3.90.700.10">
    <property type="entry name" value="Succinate dehydrogenase/fumarate reductase flavoprotein, catalytic domain"/>
    <property type="match status" value="1"/>
</dbReference>
<dbReference type="PANTHER" id="PTHR43400:SF7">
    <property type="entry name" value="FAD-DEPENDENT OXIDOREDUCTASE 2 FAD BINDING DOMAIN-CONTAINING PROTEIN"/>
    <property type="match status" value="1"/>
</dbReference>
<name>A0AAN6F3R9_EXODE</name>
<evidence type="ECO:0000313" key="7">
    <source>
        <dbReference type="Proteomes" id="UP001161757"/>
    </source>
</evidence>
<dbReference type="InterPro" id="IPR003953">
    <property type="entry name" value="FAD-dep_OxRdtase_2_FAD-bd"/>
</dbReference>
<dbReference type="InterPro" id="IPR050315">
    <property type="entry name" value="FAD-oxidoreductase_2"/>
</dbReference>
<evidence type="ECO:0000256" key="3">
    <source>
        <dbReference type="ARBA" id="ARBA00022827"/>
    </source>
</evidence>
<organism evidence="6 7">
    <name type="scientific">Exophiala dermatitidis</name>
    <name type="common">Black yeast-like fungus</name>
    <name type="synonym">Wangiella dermatitidis</name>
    <dbReference type="NCBI Taxonomy" id="5970"/>
    <lineage>
        <taxon>Eukaryota</taxon>
        <taxon>Fungi</taxon>
        <taxon>Dikarya</taxon>
        <taxon>Ascomycota</taxon>
        <taxon>Pezizomycotina</taxon>
        <taxon>Eurotiomycetes</taxon>
        <taxon>Chaetothyriomycetidae</taxon>
        <taxon>Chaetothyriales</taxon>
        <taxon>Herpotrichiellaceae</taxon>
        <taxon>Exophiala</taxon>
    </lineage>
</organism>
<feature type="domain" description="FAD-dependent oxidoreductase 2 FAD-binding" evidence="5">
    <location>
        <begin position="112"/>
        <end position="485"/>
    </location>
</feature>
<evidence type="ECO:0000313" key="6">
    <source>
        <dbReference type="EMBL" id="KAJ8995824.1"/>
    </source>
</evidence>
<comment type="caution">
    <text evidence="6">The sequence shown here is derived from an EMBL/GenBank/DDBJ whole genome shotgun (WGS) entry which is preliminary data.</text>
</comment>
<evidence type="ECO:0000256" key="2">
    <source>
        <dbReference type="ARBA" id="ARBA00022630"/>
    </source>
</evidence>
<dbReference type="SUPFAM" id="SSF51905">
    <property type="entry name" value="FAD/NAD(P)-binding domain"/>
    <property type="match status" value="1"/>
</dbReference>
<evidence type="ECO:0000259" key="5">
    <source>
        <dbReference type="Pfam" id="PF00890"/>
    </source>
</evidence>
<keyword evidence="4" id="KW-0560">Oxidoreductase</keyword>
<dbReference type="GO" id="GO:0016491">
    <property type="term" value="F:oxidoreductase activity"/>
    <property type="evidence" value="ECO:0007669"/>
    <property type="project" value="UniProtKB-KW"/>
</dbReference>
<gene>
    <name evidence="6" type="ORF">HRR80_000578</name>
</gene>
<dbReference type="InterPro" id="IPR036188">
    <property type="entry name" value="FAD/NAD-bd_sf"/>
</dbReference>
<dbReference type="InterPro" id="IPR027477">
    <property type="entry name" value="Succ_DH/fumarate_Rdtase_cat_sf"/>
</dbReference>
<evidence type="ECO:0000256" key="1">
    <source>
        <dbReference type="ARBA" id="ARBA00001974"/>
    </source>
</evidence>
<reference evidence="6" key="1">
    <citation type="submission" date="2023-01" db="EMBL/GenBank/DDBJ databases">
        <title>Exophiala dermititidis isolated from Cystic Fibrosis Patient.</title>
        <authorList>
            <person name="Kurbessoian T."/>
            <person name="Crocker A."/>
            <person name="Murante D."/>
            <person name="Hogan D.A."/>
            <person name="Stajich J.E."/>
        </authorList>
    </citation>
    <scope>NUCLEOTIDE SEQUENCE</scope>
    <source>
        <strain evidence="6">Ex8</strain>
    </source>
</reference>
<comment type="cofactor">
    <cofactor evidence="1">
        <name>FAD</name>
        <dbReference type="ChEBI" id="CHEBI:57692"/>
    </cofactor>
</comment>
<dbReference type="SUPFAM" id="SSF56425">
    <property type="entry name" value="Succinate dehydrogenase/fumarate reductase flavoprotein, catalytic domain"/>
    <property type="match status" value="1"/>
</dbReference>
<dbReference type="Pfam" id="PF00890">
    <property type="entry name" value="FAD_binding_2"/>
    <property type="match status" value="1"/>
</dbReference>
<dbReference type="EMBL" id="JAJGCB010000001">
    <property type="protein sequence ID" value="KAJ8995824.1"/>
    <property type="molecule type" value="Genomic_DNA"/>
</dbReference>
<sequence>MSFVSDVVSNLTGSVPEVYDLVVVGSGFAGSMTTLNFLEECKKLGKRGKVALIEAGKEGERCGASRFETWPDVGTLADSNPGGPWHTFALTKVCLAGLIGARADFSPSDNNFDSDWKHEMKRVSEGLADQEYCAKMEQEVPVTAQYLLDHGVKFNHHDEKNVLLEFNTNQHFVFPEGGGHAVINTLFDHIRKFDNVTIMWETQAERLLTQDDGVVTGVKVRKSDGRLTNVHGKKVMLACGGFEGNREMLAKYVGPRTEHLELIAPGLKYNTGFGLRMGLEVGAAVAGSMSGMHCELVDTRTNKPDAVIWGHNYGIVVNKDCKRFYDEGQRHLFATFEMIALETWRDQNQRSYFITDRTIMDRFRPGWVYDTTDKEPEQSDTIEGLAEKLGLDPKELKKTVDEYNAAINDKEFDLMKLDGKRTNGLSPDKTNWAHPIVEPPFYGYPMKAQLTFTYGGLKCDLDSRVLSTTGVPIPGLYAAGELSGLFYNEIHPPPACFGLSHSDALRVGMRHKLFEAQASEPVGRRKEDCHATKIRIIKELGKAVHHSGEG</sequence>
<protein>
    <recommendedName>
        <fullName evidence="5">FAD-dependent oxidoreductase 2 FAD-binding domain-containing protein</fullName>
    </recommendedName>
</protein>
<dbReference type="Gene3D" id="3.50.50.60">
    <property type="entry name" value="FAD/NAD(P)-binding domain"/>
    <property type="match status" value="1"/>
</dbReference>
<dbReference type="Proteomes" id="UP001161757">
    <property type="component" value="Unassembled WGS sequence"/>
</dbReference>
<evidence type="ECO:0000256" key="4">
    <source>
        <dbReference type="ARBA" id="ARBA00023002"/>
    </source>
</evidence>
<proteinExistence type="predicted"/>
<keyword evidence="2" id="KW-0285">Flavoprotein</keyword>